<proteinExistence type="predicted"/>
<evidence type="ECO:0000259" key="1">
    <source>
        <dbReference type="Pfam" id="PF20582"/>
    </source>
</evidence>
<feature type="domain" description="UPF0758" evidence="1">
    <location>
        <begin position="96"/>
        <end position="173"/>
    </location>
</feature>
<comment type="caution">
    <text evidence="2">The sequence shown here is derived from an EMBL/GenBank/DDBJ whole genome shotgun (WGS) entry which is preliminary data.</text>
</comment>
<dbReference type="PANTHER" id="PTHR30471">
    <property type="entry name" value="DNA REPAIR PROTEIN RADC"/>
    <property type="match status" value="1"/>
</dbReference>
<protein>
    <submittedName>
        <fullName evidence="2">UPF0758 domain-containing protein</fullName>
    </submittedName>
</protein>
<sequence length="186" mass="20305">MKNPVLASESFSRGNTHYFLDLRLASNQANYFLFTQSSLLQDQSYKRNTLVVWNRDIEEFIAGLSSLLHTAAYLDQQDVTVHQLRKANQQRGLTGIKALEPAMRPREKLMAGGAGSLSDAELLALLIGSGSADESALELGARIMALAGDDVRKLDGLHLADLCRLKGMGLAKSSSVLSAIELSRRM</sequence>
<dbReference type="PANTHER" id="PTHR30471:SF3">
    <property type="entry name" value="UPF0758 PROTEIN YEES-RELATED"/>
    <property type="match status" value="1"/>
</dbReference>
<dbReference type="Pfam" id="PF20582">
    <property type="entry name" value="UPF0758_N"/>
    <property type="match status" value="1"/>
</dbReference>
<dbReference type="InterPro" id="IPR046778">
    <property type="entry name" value="UPF0758_N"/>
</dbReference>
<dbReference type="InterPro" id="IPR001405">
    <property type="entry name" value="UPF0758"/>
</dbReference>
<organism evidence="2 3">
    <name type="scientific">Pedobacter panaciterrae</name>
    <dbReference type="NCBI Taxonomy" id="363849"/>
    <lineage>
        <taxon>Bacteria</taxon>
        <taxon>Pseudomonadati</taxon>
        <taxon>Bacteroidota</taxon>
        <taxon>Sphingobacteriia</taxon>
        <taxon>Sphingobacteriales</taxon>
        <taxon>Sphingobacteriaceae</taxon>
        <taxon>Pedobacter</taxon>
    </lineage>
</organism>
<evidence type="ECO:0000313" key="2">
    <source>
        <dbReference type="EMBL" id="MEJ2901638.1"/>
    </source>
</evidence>
<accession>A0ABU8NK90</accession>
<dbReference type="Gene3D" id="3.10.450.700">
    <property type="match status" value="1"/>
</dbReference>
<name>A0ABU8NK90_9SPHI</name>
<keyword evidence="3" id="KW-1185">Reference proteome</keyword>
<dbReference type="Proteomes" id="UP001378956">
    <property type="component" value="Unassembled WGS sequence"/>
</dbReference>
<evidence type="ECO:0000313" key="3">
    <source>
        <dbReference type="Proteomes" id="UP001378956"/>
    </source>
</evidence>
<dbReference type="EMBL" id="JBBEUB010000001">
    <property type="protein sequence ID" value="MEJ2901638.1"/>
    <property type="molecule type" value="Genomic_DNA"/>
</dbReference>
<dbReference type="RefSeq" id="WP_337715407.1">
    <property type="nucleotide sequence ID" value="NZ_JBBEUB010000001.1"/>
</dbReference>
<reference evidence="2 3" key="1">
    <citation type="submission" date="2024-03" db="EMBL/GenBank/DDBJ databases">
        <title>Sequence of Lycoming College Course Isolates.</title>
        <authorList>
            <person name="Plotts O."/>
            <person name="Newman J."/>
        </authorList>
    </citation>
    <scope>NUCLEOTIDE SEQUENCE [LARGE SCALE GENOMIC DNA]</scope>
    <source>
        <strain evidence="2 3">CJB-3</strain>
    </source>
</reference>
<gene>
    <name evidence="2" type="ORF">WAE58_04355</name>
</gene>